<protein>
    <recommendedName>
        <fullName evidence="1">N-acetyltransferase domain-containing protein</fullName>
    </recommendedName>
</protein>
<name>W4M5C9_9BACT</name>
<dbReference type="Proteomes" id="UP000019140">
    <property type="component" value="Unassembled WGS sequence"/>
</dbReference>
<dbReference type="Pfam" id="PF13302">
    <property type="entry name" value="Acetyltransf_3"/>
    <property type="match status" value="1"/>
</dbReference>
<dbReference type="Gene3D" id="3.40.630.30">
    <property type="match status" value="1"/>
</dbReference>
<accession>W4M5C9</accession>
<evidence type="ECO:0000259" key="1">
    <source>
        <dbReference type="Pfam" id="PF13302"/>
    </source>
</evidence>
<dbReference type="InterPro" id="IPR000182">
    <property type="entry name" value="GNAT_dom"/>
</dbReference>
<dbReference type="HOGENOM" id="CLU_2877416_0_0_7"/>
<comment type="caution">
    <text evidence="2">The sequence shown here is derived from an EMBL/GenBank/DDBJ whole genome shotgun (WGS) entry which is preliminary data.</text>
</comment>
<organism evidence="2 3">
    <name type="scientific">Candidatus Entotheonella gemina</name>
    <dbReference type="NCBI Taxonomy" id="1429439"/>
    <lineage>
        <taxon>Bacteria</taxon>
        <taxon>Pseudomonadati</taxon>
        <taxon>Nitrospinota/Tectimicrobiota group</taxon>
        <taxon>Candidatus Tectimicrobiota</taxon>
        <taxon>Candidatus Entotheonellia</taxon>
        <taxon>Candidatus Entotheonellales</taxon>
        <taxon>Candidatus Entotheonellaceae</taxon>
        <taxon>Candidatus Entotheonella</taxon>
    </lineage>
</organism>
<dbReference type="EMBL" id="AZHX01000931">
    <property type="protein sequence ID" value="ETX05554.1"/>
    <property type="molecule type" value="Genomic_DNA"/>
</dbReference>
<evidence type="ECO:0000313" key="2">
    <source>
        <dbReference type="EMBL" id="ETX05554.1"/>
    </source>
</evidence>
<proteinExistence type="predicted"/>
<gene>
    <name evidence="2" type="ORF">ETSY2_22305</name>
</gene>
<dbReference type="GO" id="GO:0016747">
    <property type="term" value="F:acyltransferase activity, transferring groups other than amino-acyl groups"/>
    <property type="evidence" value="ECO:0007669"/>
    <property type="project" value="InterPro"/>
</dbReference>
<dbReference type="AlphaFoldDB" id="W4M5C9"/>
<feature type="domain" description="N-acetyltransferase" evidence="1">
    <location>
        <begin position="7"/>
        <end position="61"/>
    </location>
</feature>
<dbReference type="SUPFAM" id="SSF55729">
    <property type="entry name" value="Acyl-CoA N-acyltransferases (Nat)"/>
    <property type="match status" value="1"/>
</dbReference>
<evidence type="ECO:0000313" key="3">
    <source>
        <dbReference type="Proteomes" id="UP000019140"/>
    </source>
</evidence>
<sequence>MILETPRTMVRGWRETDIPAYTRMVADPDVMRFIGDGSVETSTEAADFARAMQHQSQERGWIR</sequence>
<keyword evidence="3" id="KW-1185">Reference proteome</keyword>
<dbReference type="InterPro" id="IPR016181">
    <property type="entry name" value="Acyl_CoA_acyltransferase"/>
</dbReference>
<reference evidence="2 3" key="1">
    <citation type="journal article" date="2014" name="Nature">
        <title>An environmental bacterial taxon with a large and distinct metabolic repertoire.</title>
        <authorList>
            <person name="Wilson M.C."/>
            <person name="Mori T."/>
            <person name="Ruckert C."/>
            <person name="Uria A.R."/>
            <person name="Helf M.J."/>
            <person name="Takada K."/>
            <person name="Gernert C."/>
            <person name="Steffens U.A."/>
            <person name="Heycke N."/>
            <person name="Schmitt S."/>
            <person name="Rinke C."/>
            <person name="Helfrich E.J."/>
            <person name="Brachmann A.O."/>
            <person name="Gurgui C."/>
            <person name="Wakimoto T."/>
            <person name="Kracht M."/>
            <person name="Crusemann M."/>
            <person name="Hentschel U."/>
            <person name="Abe I."/>
            <person name="Matsunaga S."/>
            <person name="Kalinowski J."/>
            <person name="Takeyama H."/>
            <person name="Piel J."/>
        </authorList>
    </citation>
    <scope>NUCLEOTIDE SEQUENCE [LARGE SCALE GENOMIC DNA]</scope>
    <source>
        <strain evidence="3">TSY2</strain>
    </source>
</reference>